<sequence>MSDVNMLTSLKALLFSSAATPMPADGAAASAVPAEGAADFAKLLNGTMAALPEAQESPGIAGPPQGIAPAAADEAEGMESAPPKAGKADGGDPEVETPSPLPFGLANALRAVQSHRKDSLPLPPGLARKIDAPAEAAVRETAPAVDAGPMVDAGPAVDSGSVEEVAAEMPAAAPVAMEEGEVGGPELPVVTPDAQTKAPRPGKETKPEKVEALPEAAVVEHADEPAEAEPGDSDRPKEQAEAAQAPATVVAAVQMPAPPSVPAQALPPSTAPVAQTAPAKPDRGKNLPVAAPLPPQAAGQPVPAQSTVEPTPVADAPVQPAIEAPAASADQPEGPVPAAHPGSAPVKSEALALLQLVRDQVAARQPGTPVRAGEPLAARVETGRAATPVEAVPAHAAQHDPVDAVPPMPLAQPVSAPPVPSAVAPPPADLSASLGAQIVDMGVSGQWIDGLAREIAGLSANGAQGRFQINADQLGAVQVDIRQGSDGAAVSLTVASEAAEMALRQDSDRLRLDAGLSAVRIAEVKIERAPPVAEAARADSANQQQSSQQQGAQQQGSQGANAWANNGQNMAQSQGQGRWRPQENSAFAPKNSGDPAVLNHDELRHAGNPAARARYA</sequence>
<feature type="region of interest" description="Disordered" evidence="1">
    <location>
        <begin position="325"/>
        <end position="344"/>
    </location>
</feature>
<evidence type="ECO:0000313" key="2">
    <source>
        <dbReference type="EMBL" id="QDC38112.1"/>
    </source>
</evidence>
<dbReference type="Gene3D" id="3.30.750.140">
    <property type="match status" value="1"/>
</dbReference>
<evidence type="ECO:0000256" key="1">
    <source>
        <dbReference type="SAM" id="MobiDB-lite"/>
    </source>
</evidence>
<feature type="region of interest" description="Disordered" evidence="1">
    <location>
        <begin position="189"/>
        <end position="246"/>
    </location>
</feature>
<keyword evidence="2" id="KW-0282">Flagellum</keyword>
<dbReference type="InterPro" id="IPR038610">
    <property type="entry name" value="FliK-like_C_sf"/>
</dbReference>
<evidence type="ECO:0000313" key="3">
    <source>
        <dbReference type="Proteomes" id="UP000311469"/>
    </source>
</evidence>
<accession>A0A5B8CHD6</accession>
<protein>
    <submittedName>
        <fullName evidence="2">Flagellar hook-length control protein FliK</fullName>
    </submittedName>
</protein>
<feature type="compositionally biased region" description="Low complexity" evidence="1">
    <location>
        <begin position="532"/>
        <end position="572"/>
    </location>
</feature>
<dbReference type="RefSeq" id="WP_140042536.1">
    <property type="nucleotide sequence ID" value="NZ_CP041016.1"/>
</dbReference>
<dbReference type="Proteomes" id="UP000311469">
    <property type="component" value="Chromosome cSF1"/>
</dbReference>
<dbReference type="EMBL" id="CP041016">
    <property type="protein sequence ID" value="QDC38112.1"/>
    <property type="molecule type" value="Genomic_DNA"/>
</dbReference>
<organism evidence="2 3">
    <name type="scientific">Sphingobium fuliginis ATCC 27551</name>
    <dbReference type="NCBI Taxonomy" id="1208342"/>
    <lineage>
        <taxon>Bacteria</taxon>
        <taxon>Pseudomonadati</taxon>
        <taxon>Pseudomonadota</taxon>
        <taxon>Alphaproteobacteria</taxon>
        <taxon>Sphingomonadales</taxon>
        <taxon>Sphingomonadaceae</taxon>
        <taxon>Sphingobium</taxon>
    </lineage>
</organism>
<proteinExistence type="predicted"/>
<feature type="compositionally biased region" description="Low complexity" evidence="1">
    <location>
        <begin position="296"/>
        <end position="305"/>
    </location>
</feature>
<reference evidence="2 3" key="1">
    <citation type="submission" date="2019-06" db="EMBL/GenBank/DDBJ databases">
        <title>Genome organization and adaptive potential of archetypical organophosphate degarding Sphingobium fuliginis ATCC 27551.</title>
        <authorList>
            <person name="Sarwar A."/>
            <person name="Parthasarathy S."/>
            <person name="Singh C."/>
            <person name="Siddavattam D."/>
        </authorList>
    </citation>
    <scope>NUCLEOTIDE SEQUENCE [LARGE SCALE GENOMIC DNA]</scope>
    <source>
        <strain evidence="2 3">ATCC 27551</strain>
    </source>
</reference>
<feature type="compositionally biased region" description="Basic and acidic residues" evidence="1">
    <location>
        <begin position="201"/>
        <end position="224"/>
    </location>
</feature>
<name>A0A5B8CHD6_SPHSA</name>
<feature type="region of interest" description="Disordered" evidence="1">
    <location>
        <begin position="260"/>
        <end position="312"/>
    </location>
</feature>
<dbReference type="AlphaFoldDB" id="A0A5B8CHD6"/>
<keyword evidence="2" id="KW-0966">Cell projection</keyword>
<dbReference type="KEGG" id="sufl:FIL70_13645"/>
<keyword evidence="2" id="KW-0969">Cilium</keyword>
<feature type="region of interest" description="Disordered" evidence="1">
    <location>
        <begin position="532"/>
        <end position="616"/>
    </location>
</feature>
<feature type="compositionally biased region" description="Low complexity" evidence="1">
    <location>
        <begin position="58"/>
        <end position="72"/>
    </location>
</feature>
<feature type="region of interest" description="Disordered" evidence="1">
    <location>
        <begin position="54"/>
        <end position="102"/>
    </location>
</feature>
<gene>
    <name evidence="2" type="ORF">FIL70_13645</name>
</gene>